<evidence type="ECO:0000313" key="2">
    <source>
        <dbReference type="Proteomes" id="UP000326671"/>
    </source>
</evidence>
<protein>
    <submittedName>
        <fullName evidence="1">Uncharacterized protein</fullName>
    </submittedName>
</protein>
<dbReference type="EMBL" id="VYKL01000073">
    <property type="protein sequence ID" value="KAA9011406.1"/>
    <property type="molecule type" value="Genomic_DNA"/>
</dbReference>
<proteinExistence type="predicted"/>
<accession>A0A5J5GSV1</accession>
<evidence type="ECO:0000313" key="1">
    <source>
        <dbReference type="EMBL" id="KAA9011406.1"/>
    </source>
</evidence>
<gene>
    <name evidence="1" type="ORF">F4V44_26675</name>
</gene>
<name>A0A5J5GSV1_9BACI</name>
<dbReference type="RefSeq" id="WP_150443008.1">
    <property type="nucleotide sequence ID" value="NZ_VYKL01000073.1"/>
</dbReference>
<comment type="caution">
    <text evidence="1">The sequence shown here is derived from an EMBL/GenBank/DDBJ whole genome shotgun (WGS) entry which is preliminary data.</text>
</comment>
<organism evidence="1 2">
    <name type="scientific">Niallia endozanthoxylica</name>
    <dbReference type="NCBI Taxonomy" id="2036016"/>
    <lineage>
        <taxon>Bacteria</taxon>
        <taxon>Bacillati</taxon>
        <taxon>Bacillota</taxon>
        <taxon>Bacilli</taxon>
        <taxon>Bacillales</taxon>
        <taxon>Bacillaceae</taxon>
        <taxon>Niallia</taxon>
    </lineage>
</organism>
<dbReference type="OrthoDB" id="92417at2"/>
<keyword evidence="2" id="KW-1185">Reference proteome</keyword>
<dbReference type="AlphaFoldDB" id="A0A5J5GSV1"/>
<sequence length="134" mass="15776">MLYFYKNQLQLLEEIPEELTTNQGYIQTIIKNEEFEECRKNTKFDEVLFNLAIQQGKVDFIRRFAEGQTMMFDKKGKDTLGKGANYFSLDQSSSMRKLDTQSKGFALAMMSIAKKQKKEFCVYHIFYKCKSPNF</sequence>
<reference evidence="1 2" key="1">
    <citation type="submission" date="2019-09" db="EMBL/GenBank/DDBJ databases">
        <title>Whole genome sequences of isolates from the Mars Exploration Rovers.</title>
        <authorList>
            <person name="Seuylemezian A."/>
            <person name="Vaishampayan P."/>
        </authorList>
    </citation>
    <scope>NUCLEOTIDE SEQUENCE [LARGE SCALE GENOMIC DNA]</scope>
    <source>
        <strain evidence="1 2">MER_TA_151</strain>
    </source>
</reference>
<dbReference type="Proteomes" id="UP000326671">
    <property type="component" value="Unassembled WGS sequence"/>
</dbReference>